<dbReference type="EMBL" id="BTSY01000005">
    <property type="protein sequence ID" value="GMT31113.1"/>
    <property type="molecule type" value="Genomic_DNA"/>
</dbReference>
<evidence type="ECO:0000256" key="1">
    <source>
        <dbReference type="SAM" id="MobiDB-lite"/>
    </source>
</evidence>
<feature type="transmembrane region" description="Helical" evidence="2">
    <location>
        <begin position="6"/>
        <end position="24"/>
    </location>
</feature>
<keyword evidence="4" id="KW-1185">Reference proteome</keyword>
<sequence length="150" mass="16806">EGHPLVVPDLLLCSSFVIVWYVLVHWHPVRVLYPAVALNVLLHRFSRVRIHPTLNRSPAVLFRADNQAGDTQHNRRVVVVQSINKVIVSPQREGVNESPRKCGVEVHVRATNRTHTTGPHAASRRSLPCSSRLPGKRRLVEPKALLPSPP</sequence>
<proteinExistence type="predicted"/>
<evidence type="ECO:0000313" key="3">
    <source>
        <dbReference type="EMBL" id="GMT31113.1"/>
    </source>
</evidence>
<protein>
    <recommendedName>
        <fullName evidence="5">G protein-coupled receptor</fullName>
    </recommendedName>
</protein>
<feature type="compositionally biased region" description="Low complexity" evidence="1">
    <location>
        <begin position="124"/>
        <end position="133"/>
    </location>
</feature>
<dbReference type="AlphaFoldDB" id="A0AAV5WI63"/>
<keyword evidence="2" id="KW-0472">Membrane</keyword>
<comment type="caution">
    <text evidence="3">The sequence shown here is derived from an EMBL/GenBank/DDBJ whole genome shotgun (WGS) entry which is preliminary data.</text>
</comment>
<keyword evidence="2" id="KW-1133">Transmembrane helix</keyword>
<reference evidence="3" key="1">
    <citation type="submission" date="2023-10" db="EMBL/GenBank/DDBJ databases">
        <title>Genome assembly of Pristionchus species.</title>
        <authorList>
            <person name="Yoshida K."/>
            <person name="Sommer R.J."/>
        </authorList>
    </citation>
    <scope>NUCLEOTIDE SEQUENCE</scope>
    <source>
        <strain evidence="3">RS5133</strain>
    </source>
</reference>
<name>A0AAV5WI63_9BILA</name>
<accession>A0AAV5WI63</accession>
<gene>
    <name evidence="3" type="ORF">PFISCL1PPCAC_22410</name>
</gene>
<evidence type="ECO:0000256" key="2">
    <source>
        <dbReference type="SAM" id="Phobius"/>
    </source>
</evidence>
<feature type="region of interest" description="Disordered" evidence="1">
    <location>
        <begin position="112"/>
        <end position="150"/>
    </location>
</feature>
<dbReference type="Proteomes" id="UP001432322">
    <property type="component" value="Unassembled WGS sequence"/>
</dbReference>
<feature type="non-terminal residue" evidence="3">
    <location>
        <position position="150"/>
    </location>
</feature>
<feature type="non-terminal residue" evidence="3">
    <location>
        <position position="1"/>
    </location>
</feature>
<evidence type="ECO:0000313" key="4">
    <source>
        <dbReference type="Proteomes" id="UP001432322"/>
    </source>
</evidence>
<evidence type="ECO:0008006" key="5">
    <source>
        <dbReference type="Google" id="ProtNLM"/>
    </source>
</evidence>
<keyword evidence="2" id="KW-0812">Transmembrane</keyword>
<organism evidence="3 4">
    <name type="scientific">Pristionchus fissidentatus</name>
    <dbReference type="NCBI Taxonomy" id="1538716"/>
    <lineage>
        <taxon>Eukaryota</taxon>
        <taxon>Metazoa</taxon>
        <taxon>Ecdysozoa</taxon>
        <taxon>Nematoda</taxon>
        <taxon>Chromadorea</taxon>
        <taxon>Rhabditida</taxon>
        <taxon>Rhabditina</taxon>
        <taxon>Diplogasteromorpha</taxon>
        <taxon>Diplogasteroidea</taxon>
        <taxon>Neodiplogasteridae</taxon>
        <taxon>Pristionchus</taxon>
    </lineage>
</organism>